<name>A0ABQ4N5P9_9BACL</name>
<evidence type="ECO:0000256" key="4">
    <source>
        <dbReference type="ARBA" id="ARBA00022989"/>
    </source>
</evidence>
<keyword evidence="10" id="KW-1185">Reference proteome</keyword>
<evidence type="ECO:0000256" key="6">
    <source>
        <dbReference type="SAM" id="MobiDB-lite"/>
    </source>
</evidence>
<comment type="caution">
    <text evidence="9">The sequence shown here is derived from an EMBL/GenBank/DDBJ whole genome shotgun (WGS) entry which is preliminary data.</text>
</comment>
<gene>
    <name evidence="9" type="ORF">PACILC2_20580</name>
</gene>
<evidence type="ECO:0000313" key="9">
    <source>
        <dbReference type="EMBL" id="GIQ63490.1"/>
    </source>
</evidence>
<keyword evidence="2" id="KW-1003">Cell membrane</keyword>
<evidence type="ECO:0000256" key="2">
    <source>
        <dbReference type="ARBA" id="ARBA00022475"/>
    </source>
</evidence>
<sequence>MFAFLIDSVIAVVPVLVLAFFVGKLFAVTPLLSVSYPSPLIGTVIYSSYPVYTSTSIDVIELTESPAPMKQHVGSDRNDRTGSPSAVIDNRPSPVDSTRDPINPALSFIAAVCIGFYLLYAFVCTLWLKGQTVGKKVMNIYVRKSDTDSVKSGTIIVREVVGKILMNSIPVIPLISLFTMIFTRDRKTLHDMLSDTVVADK</sequence>
<dbReference type="PANTHER" id="PTHR36115">
    <property type="entry name" value="PROLINE-RICH ANTIGEN HOMOLOG-RELATED"/>
    <property type="match status" value="1"/>
</dbReference>
<dbReference type="Proteomes" id="UP000680304">
    <property type="component" value="Unassembled WGS sequence"/>
</dbReference>
<evidence type="ECO:0000256" key="1">
    <source>
        <dbReference type="ARBA" id="ARBA00004651"/>
    </source>
</evidence>
<dbReference type="EMBL" id="BOVJ01000064">
    <property type="protein sequence ID" value="GIQ63490.1"/>
    <property type="molecule type" value="Genomic_DNA"/>
</dbReference>
<evidence type="ECO:0000256" key="5">
    <source>
        <dbReference type="ARBA" id="ARBA00023136"/>
    </source>
</evidence>
<reference evidence="9 10" key="1">
    <citation type="submission" date="2021-04" db="EMBL/GenBank/DDBJ databases">
        <title>Draft genome sequence of Paenibacillus cisolokensis, LC2-13A.</title>
        <authorList>
            <person name="Uke A."/>
            <person name="Chhe C."/>
            <person name="Baramee S."/>
            <person name="Kosugi A."/>
        </authorList>
    </citation>
    <scope>NUCLEOTIDE SEQUENCE [LARGE SCALE GENOMIC DNA]</scope>
    <source>
        <strain evidence="9 10">LC2-13A</strain>
    </source>
</reference>
<keyword evidence="3 7" id="KW-0812">Transmembrane</keyword>
<evidence type="ECO:0000313" key="10">
    <source>
        <dbReference type="Proteomes" id="UP000680304"/>
    </source>
</evidence>
<feature type="transmembrane region" description="Helical" evidence="7">
    <location>
        <begin position="164"/>
        <end position="183"/>
    </location>
</feature>
<dbReference type="Pfam" id="PF06271">
    <property type="entry name" value="RDD"/>
    <property type="match status" value="1"/>
</dbReference>
<dbReference type="InterPro" id="IPR010432">
    <property type="entry name" value="RDD"/>
</dbReference>
<organism evidence="9 10">
    <name type="scientific">Paenibacillus cisolokensis</name>
    <dbReference type="NCBI Taxonomy" id="1658519"/>
    <lineage>
        <taxon>Bacteria</taxon>
        <taxon>Bacillati</taxon>
        <taxon>Bacillota</taxon>
        <taxon>Bacilli</taxon>
        <taxon>Bacillales</taxon>
        <taxon>Paenibacillaceae</taxon>
        <taxon>Paenibacillus</taxon>
    </lineage>
</organism>
<keyword evidence="5 7" id="KW-0472">Membrane</keyword>
<comment type="subcellular location">
    <subcellularLocation>
        <location evidence="1">Cell membrane</location>
        <topology evidence="1">Multi-pass membrane protein</topology>
    </subcellularLocation>
</comment>
<feature type="region of interest" description="Disordered" evidence="6">
    <location>
        <begin position="69"/>
        <end position="96"/>
    </location>
</feature>
<protein>
    <recommendedName>
        <fullName evidence="8">RDD domain-containing protein</fullName>
    </recommendedName>
</protein>
<dbReference type="InterPro" id="IPR051791">
    <property type="entry name" value="Pra-immunoreactive"/>
</dbReference>
<evidence type="ECO:0000256" key="7">
    <source>
        <dbReference type="SAM" id="Phobius"/>
    </source>
</evidence>
<feature type="domain" description="RDD" evidence="8">
    <location>
        <begin position="106"/>
        <end position="194"/>
    </location>
</feature>
<keyword evidence="4 7" id="KW-1133">Transmembrane helix</keyword>
<evidence type="ECO:0000259" key="8">
    <source>
        <dbReference type="Pfam" id="PF06271"/>
    </source>
</evidence>
<dbReference type="PANTHER" id="PTHR36115:SF4">
    <property type="entry name" value="MEMBRANE PROTEIN"/>
    <property type="match status" value="1"/>
</dbReference>
<feature type="transmembrane region" description="Helical" evidence="7">
    <location>
        <begin position="105"/>
        <end position="128"/>
    </location>
</feature>
<evidence type="ECO:0000256" key="3">
    <source>
        <dbReference type="ARBA" id="ARBA00022692"/>
    </source>
</evidence>
<accession>A0ABQ4N5P9</accession>
<proteinExistence type="predicted"/>